<name>A0A7S8EDY9_9CHLR</name>
<dbReference type="Proteomes" id="UP000594468">
    <property type="component" value="Chromosome"/>
</dbReference>
<dbReference type="EMBL" id="CP062983">
    <property type="protein sequence ID" value="QPC84968.1"/>
    <property type="molecule type" value="Genomic_DNA"/>
</dbReference>
<gene>
    <name evidence="9" type="ORF">G4Y79_11535</name>
</gene>
<feature type="transmembrane region" description="Helical" evidence="7">
    <location>
        <begin position="247"/>
        <end position="268"/>
    </location>
</feature>
<dbReference type="AlphaFoldDB" id="A0A7S8EDY9"/>
<evidence type="ECO:0000256" key="1">
    <source>
        <dbReference type="ARBA" id="ARBA00004651"/>
    </source>
</evidence>
<protein>
    <submittedName>
        <fullName evidence="9">Carbohydrate ABC transporter permease</fullName>
    </submittedName>
</protein>
<keyword evidence="3" id="KW-1003">Cell membrane</keyword>
<feature type="transmembrane region" description="Helical" evidence="7">
    <location>
        <begin position="78"/>
        <end position="102"/>
    </location>
</feature>
<dbReference type="PANTHER" id="PTHR43744">
    <property type="entry name" value="ABC TRANSPORTER PERMEASE PROTEIN MG189-RELATED-RELATED"/>
    <property type="match status" value="1"/>
</dbReference>
<evidence type="ECO:0000259" key="8">
    <source>
        <dbReference type="PROSITE" id="PS50928"/>
    </source>
</evidence>
<dbReference type="CDD" id="cd06261">
    <property type="entry name" value="TM_PBP2"/>
    <property type="match status" value="1"/>
</dbReference>
<accession>A0A7S8EDY9</accession>
<evidence type="ECO:0000256" key="4">
    <source>
        <dbReference type="ARBA" id="ARBA00022692"/>
    </source>
</evidence>
<comment type="similarity">
    <text evidence="7">Belongs to the binding-protein-dependent transport system permease family.</text>
</comment>
<evidence type="ECO:0000256" key="5">
    <source>
        <dbReference type="ARBA" id="ARBA00022989"/>
    </source>
</evidence>
<organism evidence="9 10">
    <name type="scientific">Phototrophicus methaneseepsis</name>
    <dbReference type="NCBI Taxonomy" id="2710758"/>
    <lineage>
        <taxon>Bacteria</taxon>
        <taxon>Bacillati</taxon>
        <taxon>Chloroflexota</taxon>
        <taxon>Candidatus Thermofontia</taxon>
        <taxon>Phototrophicales</taxon>
        <taxon>Phototrophicaceae</taxon>
        <taxon>Phototrophicus</taxon>
    </lineage>
</organism>
<dbReference type="PANTHER" id="PTHR43744:SF8">
    <property type="entry name" value="SN-GLYCEROL-3-PHOSPHATE TRANSPORT SYSTEM PERMEASE PROTEIN UGPE"/>
    <property type="match status" value="1"/>
</dbReference>
<dbReference type="SUPFAM" id="SSF161098">
    <property type="entry name" value="MetI-like"/>
    <property type="match status" value="1"/>
</dbReference>
<dbReference type="KEGG" id="pmet:G4Y79_11535"/>
<comment type="subcellular location">
    <subcellularLocation>
        <location evidence="1 7">Cell membrane</location>
        <topology evidence="1 7">Multi-pass membrane protein</topology>
    </subcellularLocation>
</comment>
<feature type="transmembrane region" description="Helical" evidence="7">
    <location>
        <begin position="20"/>
        <end position="39"/>
    </location>
</feature>
<feature type="domain" description="ABC transmembrane type-1" evidence="8">
    <location>
        <begin position="79"/>
        <end position="268"/>
    </location>
</feature>
<dbReference type="RefSeq" id="WP_195173031.1">
    <property type="nucleotide sequence ID" value="NZ_CP062983.1"/>
</dbReference>
<dbReference type="Gene3D" id="1.10.3720.10">
    <property type="entry name" value="MetI-like"/>
    <property type="match status" value="1"/>
</dbReference>
<dbReference type="InterPro" id="IPR000515">
    <property type="entry name" value="MetI-like"/>
</dbReference>
<reference evidence="9 10" key="1">
    <citation type="submission" date="2020-02" db="EMBL/GenBank/DDBJ databases">
        <authorList>
            <person name="Zheng R.K."/>
            <person name="Sun C.M."/>
        </authorList>
    </citation>
    <scope>NUCLEOTIDE SEQUENCE [LARGE SCALE GENOMIC DNA]</scope>
    <source>
        <strain evidence="10">rifampicinis</strain>
    </source>
</reference>
<keyword evidence="6 7" id="KW-0472">Membrane</keyword>
<proteinExistence type="inferred from homology"/>
<evidence type="ECO:0000256" key="2">
    <source>
        <dbReference type="ARBA" id="ARBA00022448"/>
    </source>
</evidence>
<dbReference type="InterPro" id="IPR035906">
    <property type="entry name" value="MetI-like_sf"/>
</dbReference>
<evidence type="ECO:0000313" key="9">
    <source>
        <dbReference type="EMBL" id="QPC84968.1"/>
    </source>
</evidence>
<evidence type="ECO:0000313" key="10">
    <source>
        <dbReference type="Proteomes" id="UP000594468"/>
    </source>
</evidence>
<keyword evidence="5 7" id="KW-1133">Transmembrane helix</keyword>
<evidence type="ECO:0000256" key="3">
    <source>
        <dbReference type="ARBA" id="ARBA00022475"/>
    </source>
</evidence>
<evidence type="ECO:0000256" key="7">
    <source>
        <dbReference type="RuleBase" id="RU363032"/>
    </source>
</evidence>
<feature type="transmembrane region" description="Helical" evidence="7">
    <location>
        <begin position="147"/>
        <end position="164"/>
    </location>
</feature>
<dbReference type="GO" id="GO:0005886">
    <property type="term" value="C:plasma membrane"/>
    <property type="evidence" value="ECO:0007669"/>
    <property type="project" value="UniProtKB-SubCell"/>
</dbReference>
<keyword evidence="4 7" id="KW-0812">Transmembrane</keyword>
<evidence type="ECO:0000256" key="6">
    <source>
        <dbReference type="ARBA" id="ARBA00023136"/>
    </source>
</evidence>
<feature type="transmembrane region" description="Helical" evidence="7">
    <location>
        <begin position="114"/>
        <end position="135"/>
    </location>
</feature>
<feature type="transmembrane region" description="Helical" evidence="7">
    <location>
        <begin position="201"/>
        <end position="222"/>
    </location>
</feature>
<dbReference type="Pfam" id="PF00528">
    <property type="entry name" value="BPD_transp_1"/>
    <property type="match status" value="1"/>
</dbReference>
<dbReference type="PROSITE" id="PS50928">
    <property type="entry name" value="ABC_TM1"/>
    <property type="match status" value="1"/>
</dbReference>
<sequence>MAKTKSSNPNERSILSQIVLWLALILGALVMVFPIYWMIMTTIMPQSEAFSRSLILFPESPTLENFIEGWNNSPWPRWYANTFFIVITSVTGSVFMNLLAGYTFAKFEFRGRNVIFFSIIATLMIPLQVLLVPRFLIISSLGWVNSYWSVIGPHMAEPFGLFFMRQFMLDIPDELLEAARLDGAGEFTIFRKIVVPLAKPAIAVLVILGFSTRWNAFAWPLVALTKKEMLTVQLGINFMKGYYYTDWPAIIAMVLVSIIPIIVVFLAFQRYFIAGIARTGIK</sequence>
<dbReference type="GO" id="GO:0055085">
    <property type="term" value="P:transmembrane transport"/>
    <property type="evidence" value="ECO:0007669"/>
    <property type="project" value="InterPro"/>
</dbReference>
<keyword evidence="2 7" id="KW-0813">Transport</keyword>
<keyword evidence="10" id="KW-1185">Reference proteome</keyword>